<dbReference type="Gene3D" id="1.20.5.190">
    <property type="match status" value="2"/>
</dbReference>
<dbReference type="InterPro" id="IPR032675">
    <property type="entry name" value="LRR_dom_sf"/>
</dbReference>
<keyword evidence="1" id="KW-0433">Leucine-rich repeat</keyword>
<dbReference type="Pfam" id="PF13855">
    <property type="entry name" value="LRR_8"/>
    <property type="match status" value="1"/>
</dbReference>
<feature type="compositionally biased region" description="Polar residues" evidence="3">
    <location>
        <begin position="1123"/>
        <end position="1134"/>
    </location>
</feature>
<organism evidence="4 5">
    <name type="scientific">Pinctada imbricata</name>
    <name type="common">Atlantic pearl-oyster</name>
    <name type="synonym">Pinctada martensii</name>
    <dbReference type="NCBI Taxonomy" id="66713"/>
    <lineage>
        <taxon>Eukaryota</taxon>
        <taxon>Metazoa</taxon>
        <taxon>Spiralia</taxon>
        <taxon>Lophotrochozoa</taxon>
        <taxon>Mollusca</taxon>
        <taxon>Bivalvia</taxon>
        <taxon>Autobranchia</taxon>
        <taxon>Pteriomorphia</taxon>
        <taxon>Pterioida</taxon>
        <taxon>Pterioidea</taxon>
        <taxon>Pteriidae</taxon>
        <taxon>Pinctada</taxon>
    </lineage>
</organism>
<evidence type="ECO:0000313" key="5">
    <source>
        <dbReference type="Proteomes" id="UP001186944"/>
    </source>
</evidence>
<evidence type="ECO:0000256" key="1">
    <source>
        <dbReference type="ARBA" id="ARBA00022614"/>
    </source>
</evidence>
<evidence type="ECO:0000256" key="2">
    <source>
        <dbReference type="ARBA" id="ARBA00022737"/>
    </source>
</evidence>
<sequence>MKEEKKKKEEEKRRAEEEAKRKEEERKREEAEKKRIEEEKRKEELKKKLEEEERRKAEEEEINRQEEERKKIEEEERQRREAEEKLRIEKEELLKEKQIKDEGFRQPSEREEVLNDKTNENGQRQEFSEHNDTKLNGSARDKTFVSKSSKRKVEKTFVVDNGAMDNGASDEEFLDTNEEDKIRNKAVNGMIEGLPDSLEKKRLQWIKDCTPWSKVSNEPWKLKPASSKRAVRRPSSAKKLSPLNEKLILSAAHAATLRQVTTVELHDLPGCSVTPLGQCWGLKHLTMTNCNLTVIEGLQQCKQLQYVNLKDNRIEYVDIKDLGNISYVNLCSNNLSVIHGLSGCTNIRWLDLSHNKITRLGGLDSLRRIHTLILSHNQLISTSCLSDTPTIQYLDISNNHLQKIEDIEKLCLLQTLKASSNNLLELLSLENNVLLQELIVDDNSISSMNTLQTAWLPLLHTLNISQNSLEDLISLEQFHVLKHLDISTNQILEPDQIIESISGCAYLESLNVSGNPAIEDSQLQLSDKYPRLSSVDHNSVRKSHDLDTPIKPHNSFQAMCLTQIQFFRDMYLKFIQEVKQSESKSPIDVSVLCDTYFKFCDKSHKVACDHRYAHEYGDIAMAMPVAPSTPKSGRPRSSRSAKLIQKDDAYQNPKDLFNKAAGAQSINNSSRSFEKYSDPKDLFEKAVSSENSKNSSQRNYVNGGIVNEEEVSGRNGLRSEKTVVITAKTVKDLIEKDPSVRDESVIRHAAATKIQAHWRGYSLRKYLYGDHEDDFHGDQADFDSDMAVLQQLHKAATKIQAVWRGYILRLRLERAIEFARLEDDDEDFLEVDLDDFNFNEDVLDDWRPPTTPQIPSAHPVLGKPPSGKQGSPPGKVPPLHLKEKNLPPVKPQRAWRGAESPLSDIHQNGHMPRPPPSVMSGTDTHRTVNSKKEEKLSEEWGFKDTNTAHLMMQRAKKMKYNSERRKKLSKLDPKQRLALFRRLEETGTVRKPQYVQPSKQTLPRKEYFQARQEEIERKDLEKRVMHNFKNNRTYEWIHTQVGDYEVSDSAITHKNPVARGRYGSEGNLPRMDPDVTAGRPPRLVASPSLDVQSVDSVSLQGEMAQPRRFSAGSEGTGRFPPIKTSSAGSTNSQGSRKRERMSWRNKEVNKSIGWGGGKKRGNLHE</sequence>
<feature type="region of interest" description="Disordered" evidence="3">
    <location>
        <begin position="626"/>
        <end position="645"/>
    </location>
</feature>
<evidence type="ECO:0008006" key="6">
    <source>
        <dbReference type="Google" id="ProtNLM"/>
    </source>
</evidence>
<name>A0AA88YHL8_PINIB</name>
<evidence type="ECO:0000313" key="4">
    <source>
        <dbReference type="EMBL" id="KAK3101861.1"/>
    </source>
</evidence>
<dbReference type="InterPro" id="IPR027417">
    <property type="entry name" value="P-loop_NTPase"/>
</dbReference>
<dbReference type="SMART" id="SM00015">
    <property type="entry name" value="IQ"/>
    <property type="match status" value="2"/>
</dbReference>
<feature type="region of interest" description="Disordered" evidence="3">
    <location>
        <begin position="1055"/>
        <end position="1165"/>
    </location>
</feature>
<dbReference type="InterPro" id="IPR000048">
    <property type="entry name" value="IQ_motif_EF-hand-BS"/>
</dbReference>
<dbReference type="Gene3D" id="3.80.10.10">
    <property type="entry name" value="Ribonuclease Inhibitor"/>
    <property type="match status" value="1"/>
</dbReference>
<dbReference type="PROSITE" id="PS50096">
    <property type="entry name" value="IQ"/>
    <property type="match status" value="2"/>
</dbReference>
<dbReference type="PROSITE" id="PS51450">
    <property type="entry name" value="LRR"/>
    <property type="match status" value="2"/>
</dbReference>
<dbReference type="SUPFAM" id="SSF52058">
    <property type="entry name" value="L domain-like"/>
    <property type="match status" value="1"/>
</dbReference>
<comment type="caution">
    <text evidence="4">The sequence shown here is derived from an EMBL/GenBank/DDBJ whole genome shotgun (WGS) entry which is preliminary data.</text>
</comment>
<feature type="region of interest" description="Disordered" evidence="3">
    <location>
        <begin position="844"/>
        <end position="924"/>
    </location>
</feature>
<dbReference type="InterPro" id="IPR001611">
    <property type="entry name" value="Leu-rich_rpt"/>
</dbReference>
<dbReference type="PANTHER" id="PTHR46652">
    <property type="entry name" value="LEUCINE-RICH REPEAT AND IQ DOMAIN-CONTAINING PROTEIN 1-RELATED"/>
    <property type="match status" value="1"/>
</dbReference>
<feature type="region of interest" description="Disordered" evidence="3">
    <location>
        <begin position="1"/>
        <end position="147"/>
    </location>
</feature>
<protein>
    <recommendedName>
        <fullName evidence="6">Leucine-rich repeat and IQ domain-containing protein 1</fullName>
    </recommendedName>
</protein>
<feature type="compositionally biased region" description="Basic and acidic residues" evidence="3">
    <location>
        <begin position="1140"/>
        <end position="1149"/>
    </location>
</feature>
<keyword evidence="2" id="KW-0677">Repeat</keyword>
<dbReference type="Pfam" id="PF00612">
    <property type="entry name" value="IQ"/>
    <property type="match status" value="2"/>
</dbReference>
<reference evidence="4" key="1">
    <citation type="submission" date="2019-08" db="EMBL/GenBank/DDBJ databases">
        <title>The improved chromosome-level genome for the pearl oyster Pinctada fucata martensii using PacBio sequencing and Hi-C.</title>
        <authorList>
            <person name="Zheng Z."/>
        </authorList>
    </citation>
    <scope>NUCLEOTIDE SEQUENCE</scope>
    <source>
        <strain evidence="4">ZZ-2019</strain>
        <tissue evidence="4">Adductor muscle</tissue>
    </source>
</reference>
<feature type="compositionally biased region" description="Low complexity" evidence="3">
    <location>
        <begin position="1088"/>
        <end position="1100"/>
    </location>
</feature>
<dbReference type="SMART" id="SM00365">
    <property type="entry name" value="LRR_SD22"/>
    <property type="match status" value="3"/>
</dbReference>
<gene>
    <name evidence="4" type="ORF">FSP39_006854</name>
</gene>
<feature type="compositionally biased region" description="Basic and acidic residues" evidence="3">
    <location>
        <begin position="126"/>
        <end position="144"/>
    </location>
</feature>
<dbReference type="PANTHER" id="PTHR46652:SF7">
    <property type="entry name" value="LEUCINE-RICH REPEAT AND IQ DOMAIN-CONTAINING PROTEIN 1"/>
    <property type="match status" value="1"/>
</dbReference>
<dbReference type="CDD" id="cd23767">
    <property type="entry name" value="IQCD"/>
    <property type="match status" value="2"/>
</dbReference>
<dbReference type="Proteomes" id="UP001186944">
    <property type="component" value="Unassembled WGS sequence"/>
</dbReference>
<proteinExistence type="predicted"/>
<feature type="compositionally biased region" description="Basic and acidic residues" evidence="3">
    <location>
        <begin position="1"/>
        <end position="119"/>
    </location>
</feature>
<dbReference type="AlphaFoldDB" id="A0AA88YHL8"/>
<accession>A0AA88YHL8</accession>
<evidence type="ECO:0000256" key="3">
    <source>
        <dbReference type="SAM" id="MobiDB-lite"/>
    </source>
</evidence>
<dbReference type="EMBL" id="VSWD01000005">
    <property type="protein sequence ID" value="KAK3101861.1"/>
    <property type="molecule type" value="Genomic_DNA"/>
</dbReference>
<dbReference type="SUPFAM" id="SSF52540">
    <property type="entry name" value="P-loop containing nucleoside triphosphate hydrolases"/>
    <property type="match status" value="1"/>
</dbReference>
<feature type="compositionally biased region" description="Low complexity" evidence="3">
    <location>
        <begin position="863"/>
        <end position="873"/>
    </location>
</feature>
<keyword evidence="5" id="KW-1185">Reference proteome</keyword>
<dbReference type="InterPro" id="IPR050836">
    <property type="entry name" value="SDS22/Internalin_LRR"/>
</dbReference>